<gene>
    <name evidence="6" type="ORF">CELE_T20F7.3</name>
    <name evidence="6 8" type="ORF">T20F7.3</name>
</gene>
<feature type="chain" id="PRO_5004156719" description="Kinase" evidence="5">
    <location>
        <begin position="18"/>
        <end position="280"/>
    </location>
</feature>
<dbReference type="GO" id="GO:0005634">
    <property type="term" value="C:nucleus"/>
    <property type="evidence" value="ECO:0000318"/>
    <property type="project" value="GO_Central"/>
</dbReference>
<dbReference type="PIR" id="T25898">
    <property type="entry name" value="T25898"/>
</dbReference>
<dbReference type="WormBase" id="T20F7.3">
    <property type="protein sequence ID" value="CE13834"/>
    <property type="gene ID" value="WBGene00020631"/>
</dbReference>
<evidence type="ECO:0000256" key="2">
    <source>
        <dbReference type="ARBA" id="ARBA00022679"/>
    </source>
</evidence>
<evidence type="ECO:0000256" key="3">
    <source>
        <dbReference type="ARBA" id="ARBA00022777"/>
    </source>
</evidence>
<dbReference type="GeneID" id="188657"/>
<dbReference type="AlphaFoldDB" id="O02167"/>
<keyword evidence="2 4" id="KW-0808">Transferase</keyword>
<dbReference type="Bgee" id="WBGene00020631">
    <property type="expression patterns" value="Expressed in adult organism and 1 other cell type or tissue"/>
</dbReference>
<sequence length="280" mass="31199">MLFLAIFLHASVHFQQSSSIMAYKNQVGGRAEIIKVFGDHLLKPTTFYEVESYLKMSRSIADIAPDCCYIFSFGKVISLKKCTVCSDPMSMKTINLLFSNQASGHYLLMKDEAHAAVSPRILDLKLGTRTHSDYISEEKKINHIKKSLSTTTAVLGLRLSGASFGRGEVKWTKEDGKRMNAETFKRAMKHFFDVSQPKKNAAKRQLLKIKASLKSNENTRFFGSSLLVIIDDDVESPEASVKVKLIDFASMARSEYNAPQYKGADVGALLGVTNLLQILN</sequence>
<dbReference type="PaxDb" id="6239-T20F7.3"/>
<dbReference type="PANTHER" id="PTHR12400:SF41">
    <property type="entry name" value="KINASE"/>
    <property type="match status" value="1"/>
</dbReference>
<evidence type="ECO:0000313" key="6">
    <source>
        <dbReference type="EMBL" id="CCD71064.1"/>
    </source>
</evidence>
<protein>
    <recommendedName>
        <fullName evidence="4">Kinase</fullName>
        <ecNumber evidence="4">2.7.-.-</ecNumber>
    </recommendedName>
</protein>
<dbReference type="InParanoid" id="O02167"/>
<dbReference type="PhylomeDB" id="O02167"/>
<dbReference type="SUPFAM" id="SSF56104">
    <property type="entry name" value="SAICAR synthase-like"/>
    <property type="match status" value="1"/>
</dbReference>
<reference evidence="6 7" key="1">
    <citation type="journal article" date="1998" name="Science">
        <title>Genome sequence of the nematode C. elegans: a platform for investigating biology.</title>
        <authorList>
            <consortium name="The C. elegans sequencing consortium"/>
            <person name="Sulson J.E."/>
            <person name="Waterston R."/>
        </authorList>
    </citation>
    <scope>NUCLEOTIDE SEQUENCE [LARGE SCALE GENOMIC DNA]</scope>
    <source>
        <strain evidence="6 7">Bristol N2</strain>
    </source>
</reference>
<dbReference type="EC" id="2.7.-.-" evidence="4"/>
<dbReference type="GO" id="GO:0032958">
    <property type="term" value="P:inositol phosphate biosynthetic process"/>
    <property type="evidence" value="ECO:0000318"/>
    <property type="project" value="GO_Central"/>
</dbReference>
<dbReference type="EMBL" id="BX284606">
    <property type="protein sequence ID" value="CCD71064.1"/>
    <property type="molecule type" value="Genomic_DNA"/>
</dbReference>
<keyword evidence="3 4" id="KW-0418">Kinase</keyword>
<keyword evidence="7" id="KW-1185">Reference proteome</keyword>
<dbReference type="PANTHER" id="PTHR12400">
    <property type="entry name" value="INOSITOL POLYPHOSPHATE KINASE"/>
    <property type="match status" value="1"/>
</dbReference>
<dbReference type="HOGENOM" id="CLU_042569_4_1_1"/>
<dbReference type="GO" id="GO:0046854">
    <property type="term" value="P:phosphatidylinositol phosphate biosynthetic process"/>
    <property type="evidence" value="ECO:0000318"/>
    <property type="project" value="GO_Central"/>
</dbReference>
<evidence type="ECO:0000256" key="4">
    <source>
        <dbReference type="RuleBase" id="RU363090"/>
    </source>
</evidence>
<dbReference type="OMA" id="CHEPSEI"/>
<dbReference type="GO" id="GO:0005737">
    <property type="term" value="C:cytoplasm"/>
    <property type="evidence" value="ECO:0000318"/>
    <property type="project" value="GO_Central"/>
</dbReference>
<name>O02167_CAEEL</name>
<dbReference type="FunCoup" id="O02167">
    <property type="interactions" value="140"/>
</dbReference>
<evidence type="ECO:0000313" key="8">
    <source>
        <dbReference type="WormBase" id="T20F7.3"/>
    </source>
</evidence>
<feature type="signal peptide" evidence="5">
    <location>
        <begin position="1"/>
        <end position="17"/>
    </location>
</feature>
<dbReference type="Reactome" id="R-CEL-1855167">
    <property type="pathway name" value="Synthesis of pyrophosphates in the cytosol"/>
</dbReference>
<organism evidence="6 7">
    <name type="scientific">Caenorhabditis elegans</name>
    <dbReference type="NCBI Taxonomy" id="6239"/>
    <lineage>
        <taxon>Eukaryota</taxon>
        <taxon>Metazoa</taxon>
        <taxon>Ecdysozoa</taxon>
        <taxon>Nematoda</taxon>
        <taxon>Chromadorea</taxon>
        <taxon>Rhabditida</taxon>
        <taxon>Rhabditina</taxon>
        <taxon>Rhabditomorpha</taxon>
        <taxon>Rhabditoidea</taxon>
        <taxon>Rhabditidae</taxon>
        <taxon>Peloderinae</taxon>
        <taxon>Caenorhabditis</taxon>
    </lineage>
</organism>
<accession>O02167</accession>
<keyword evidence="5" id="KW-0732">Signal</keyword>
<evidence type="ECO:0000313" key="7">
    <source>
        <dbReference type="Proteomes" id="UP000001940"/>
    </source>
</evidence>
<dbReference type="Pfam" id="PF03770">
    <property type="entry name" value="IPK"/>
    <property type="match status" value="1"/>
</dbReference>
<proteinExistence type="inferred from homology"/>
<dbReference type="GO" id="GO:0000828">
    <property type="term" value="F:inositol hexakisphosphate kinase activity"/>
    <property type="evidence" value="ECO:0000318"/>
    <property type="project" value="GO_Central"/>
</dbReference>
<evidence type="ECO:0000256" key="5">
    <source>
        <dbReference type="SAM" id="SignalP"/>
    </source>
</evidence>
<dbReference type="OrthoDB" id="2573163at2759"/>
<comment type="similarity">
    <text evidence="1 4">Belongs to the inositol phosphokinase (IPK) family.</text>
</comment>
<dbReference type="SMR" id="O02167"/>
<dbReference type="Reactome" id="R-CEL-1855191">
    <property type="pathway name" value="Synthesis of IPs in the nucleus"/>
</dbReference>
<dbReference type="eggNOG" id="KOG1620">
    <property type="taxonomic scope" value="Eukaryota"/>
</dbReference>
<dbReference type="STRING" id="6239.T20F7.3.1"/>
<dbReference type="CTD" id="188657"/>
<evidence type="ECO:0000256" key="1">
    <source>
        <dbReference type="ARBA" id="ARBA00007374"/>
    </source>
</evidence>
<dbReference type="KEGG" id="cel:CELE_T20F7.3"/>
<dbReference type="Gene3D" id="3.30.470.160">
    <property type="entry name" value="Inositol polyphosphate kinase"/>
    <property type="match status" value="1"/>
</dbReference>
<dbReference type="RefSeq" id="NP_510724.1">
    <property type="nucleotide sequence ID" value="NM_078323.1"/>
</dbReference>
<dbReference type="InterPro" id="IPR005522">
    <property type="entry name" value="IPK"/>
</dbReference>
<dbReference type="InterPro" id="IPR038286">
    <property type="entry name" value="IPK_sf"/>
</dbReference>
<dbReference type="UCSC" id="T20F7.3">
    <property type="organism name" value="c. elegans"/>
</dbReference>
<dbReference type="AGR" id="WB:WBGene00020631"/>
<dbReference type="Proteomes" id="UP000001940">
    <property type="component" value="Chromosome X"/>
</dbReference>